<evidence type="ECO:0000256" key="9">
    <source>
        <dbReference type="SAM" id="MobiDB-lite"/>
    </source>
</evidence>
<comment type="function">
    <text evidence="7">Involved in beta-(1--&gt;2)glucan export. Transmembrane domains (TMD) form a pore in the inner membrane and the ATP-binding domain (NBD) is responsible for energy generation.</text>
</comment>
<gene>
    <name evidence="8" type="primary">potA</name>
    <name evidence="11" type="ORF">S58_09230</name>
</gene>
<evidence type="ECO:0000256" key="3">
    <source>
        <dbReference type="ARBA" id="ARBA00022741"/>
    </source>
</evidence>
<dbReference type="PROSITE" id="PS00211">
    <property type="entry name" value="ABC_TRANSPORTER_1"/>
    <property type="match status" value="1"/>
</dbReference>
<proteinExistence type="inferred from homology"/>
<dbReference type="EC" id="7.6.2.11" evidence="8"/>
<dbReference type="NCBIfam" id="TIGR01187">
    <property type="entry name" value="potA"/>
    <property type="match status" value="1"/>
</dbReference>
<feature type="domain" description="ABC transporter" evidence="10">
    <location>
        <begin position="30"/>
        <end position="260"/>
    </location>
</feature>
<evidence type="ECO:0000256" key="2">
    <source>
        <dbReference type="ARBA" id="ARBA00022475"/>
    </source>
</evidence>
<keyword evidence="1 8" id="KW-0813">Transport</keyword>
<evidence type="ECO:0000313" key="11">
    <source>
        <dbReference type="EMBL" id="BAM86934.1"/>
    </source>
</evidence>
<dbReference type="SUPFAM" id="SSF52540">
    <property type="entry name" value="P-loop containing nucleoside triphosphate hydrolases"/>
    <property type="match status" value="1"/>
</dbReference>
<dbReference type="GO" id="GO:0043190">
    <property type="term" value="C:ATP-binding cassette (ABC) transporter complex"/>
    <property type="evidence" value="ECO:0007669"/>
    <property type="project" value="InterPro"/>
</dbReference>
<sequence>MRKAIALQPADHTMRVAPGRRGPPSFGQEVEIRGVSKFYGDMRAVDAVSLKVAPGEFLSLLGPSGSGKTSLLMMIAGFETADQGTISVGTRDLTYVAPNERGIGMVFQKYALFPHMTVAQNIAFPLKMRKFPADDIRRKVQETLALVRLEDYGERMPSQLSGGQQQRIAVARAIVFEPPVLLMDEPLGALDKKLREQLQIEIKQLQQRLGITVIYVTHDQEEALTMSDRVAVMCHGRLEQIGTPVELYERPGSALVADFIGKMNFIDGEWVGLGGAAGIVRVKNCGSLAAHGNPRGSDAVLAARQPVRMAIRPEQWRISKQGQGGEYVLDGVIQNAIFVGSYRVFLVRLADEGVVQVQLPAGQASQHLAEGESVELSCEPEAIHLFPARIAG</sequence>
<evidence type="ECO:0000256" key="1">
    <source>
        <dbReference type="ARBA" id="ARBA00022448"/>
    </source>
</evidence>
<evidence type="ECO:0000259" key="10">
    <source>
        <dbReference type="PROSITE" id="PS50893"/>
    </source>
</evidence>
<dbReference type="InterPro" id="IPR003593">
    <property type="entry name" value="AAA+_ATPase"/>
</dbReference>
<dbReference type="Pfam" id="PF00005">
    <property type="entry name" value="ABC_tran"/>
    <property type="match status" value="1"/>
</dbReference>
<dbReference type="SMART" id="SM00382">
    <property type="entry name" value="AAA"/>
    <property type="match status" value="1"/>
</dbReference>
<comment type="subunit">
    <text evidence="8">The complex is composed of two ATP-binding proteins (PotA), two transmembrane proteins (PotB and PotC) and a solute-binding protein (PotD).</text>
</comment>
<dbReference type="Gene3D" id="2.40.50.140">
    <property type="entry name" value="Nucleic acid-binding proteins"/>
    <property type="match status" value="1"/>
</dbReference>
<comment type="similarity">
    <text evidence="8">Belongs to the ABC transporter superfamily. Spermidine/putrescine importer (TC 3.A.1.11.1) family.</text>
</comment>
<dbReference type="InterPro" id="IPR013611">
    <property type="entry name" value="Transp-assoc_OB_typ2"/>
</dbReference>
<dbReference type="FunFam" id="3.40.50.300:FF:000133">
    <property type="entry name" value="Spermidine/putrescine import ATP-binding protein PotA"/>
    <property type="match status" value="1"/>
</dbReference>
<dbReference type="GO" id="GO:0005524">
    <property type="term" value="F:ATP binding"/>
    <property type="evidence" value="ECO:0007669"/>
    <property type="project" value="UniProtKB-KW"/>
</dbReference>
<dbReference type="InterPro" id="IPR017871">
    <property type="entry name" value="ABC_transporter-like_CS"/>
</dbReference>
<evidence type="ECO:0000256" key="8">
    <source>
        <dbReference type="RuleBase" id="RU364083"/>
    </source>
</evidence>
<keyword evidence="4 8" id="KW-0067">ATP-binding</keyword>
<dbReference type="PANTHER" id="PTHR42781:SF4">
    <property type="entry name" value="SPERMIDINE_PUTRESCINE IMPORT ATP-BINDING PROTEIN POTA"/>
    <property type="match status" value="1"/>
</dbReference>
<accession>M4Z1S3</accession>
<feature type="region of interest" description="Disordered" evidence="9">
    <location>
        <begin position="1"/>
        <end position="26"/>
    </location>
</feature>
<dbReference type="Gene3D" id="3.40.50.300">
    <property type="entry name" value="P-loop containing nucleotide triphosphate hydrolases"/>
    <property type="match status" value="1"/>
</dbReference>
<dbReference type="PROSITE" id="PS50893">
    <property type="entry name" value="ABC_TRANSPORTER_2"/>
    <property type="match status" value="1"/>
</dbReference>
<dbReference type="PANTHER" id="PTHR42781">
    <property type="entry name" value="SPERMIDINE/PUTRESCINE IMPORT ATP-BINDING PROTEIN POTA"/>
    <property type="match status" value="1"/>
</dbReference>
<dbReference type="Pfam" id="PF08402">
    <property type="entry name" value="TOBE_2"/>
    <property type="match status" value="1"/>
</dbReference>
<reference evidence="11 12" key="1">
    <citation type="journal article" date="2013" name="Appl. Environ. Microbiol.">
        <title>Genome analysis suggests that the soil oligotrophic bacterium Agromonas oligotrophica (Bradyrhizobium oligotrophicum) is a nitrogen-fixing symbiont of Aeschynomene indica.</title>
        <authorList>
            <person name="Okubo T."/>
            <person name="Fukushima S."/>
            <person name="Itakura M."/>
            <person name="Oshima K."/>
            <person name="Longtonglang A."/>
            <person name="Teaumroong N."/>
            <person name="Mitsui H."/>
            <person name="Hattori M."/>
            <person name="Hattori R."/>
            <person name="Hattori T."/>
            <person name="Minamisawa K."/>
        </authorList>
    </citation>
    <scope>NUCLEOTIDE SEQUENCE [LARGE SCALE GENOMIC DNA]</scope>
    <source>
        <strain evidence="11 12">S58</strain>
    </source>
</reference>
<dbReference type="Proteomes" id="UP000011841">
    <property type="component" value="Chromosome"/>
</dbReference>
<dbReference type="EMBL" id="AP012603">
    <property type="protein sequence ID" value="BAM86934.1"/>
    <property type="molecule type" value="Genomic_DNA"/>
</dbReference>
<dbReference type="InterPro" id="IPR027417">
    <property type="entry name" value="P-loop_NTPase"/>
</dbReference>
<comment type="catalytic activity">
    <reaction evidence="8">
        <text>ATP + H2O + polyamine-[polyamine-binding protein]Side 1 = ADP + phosphate + polyamineSide 2 + [polyamine-binding protein]Side 1.</text>
        <dbReference type="EC" id="7.6.2.11"/>
    </reaction>
</comment>
<keyword evidence="5 8" id="KW-1278">Translocase</keyword>
<dbReference type="InterPro" id="IPR005893">
    <property type="entry name" value="PotA-like"/>
</dbReference>
<dbReference type="InterPro" id="IPR008995">
    <property type="entry name" value="Mo/tungstate-bd_C_term_dom"/>
</dbReference>
<dbReference type="GO" id="GO:0016887">
    <property type="term" value="F:ATP hydrolysis activity"/>
    <property type="evidence" value="ECO:0007669"/>
    <property type="project" value="InterPro"/>
</dbReference>
<dbReference type="STRING" id="1245469.S58_09230"/>
<organism evidence="11 12">
    <name type="scientific">Bradyrhizobium oligotrophicum S58</name>
    <dbReference type="NCBI Taxonomy" id="1245469"/>
    <lineage>
        <taxon>Bacteria</taxon>
        <taxon>Pseudomonadati</taxon>
        <taxon>Pseudomonadota</taxon>
        <taxon>Alphaproteobacteria</taxon>
        <taxon>Hyphomicrobiales</taxon>
        <taxon>Nitrobacteraceae</taxon>
        <taxon>Bradyrhizobium</taxon>
    </lineage>
</organism>
<dbReference type="InterPro" id="IPR012340">
    <property type="entry name" value="NA-bd_OB-fold"/>
</dbReference>
<keyword evidence="12" id="KW-1185">Reference proteome</keyword>
<keyword evidence="2 8" id="KW-1003">Cell membrane</keyword>
<dbReference type="KEGG" id="aol:S58_09230"/>
<dbReference type="PATRIC" id="fig|1245469.3.peg.942"/>
<keyword evidence="6 8" id="KW-0472">Membrane</keyword>
<dbReference type="AlphaFoldDB" id="M4Z1S3"/>
<comment type="function">
    <text evidence="8">Part of the ABC transporter complex PotABCD involved in spermidine/putrescine import. Responsible for energy coupling to the transport system.</text>
</comment>
<evidence type="ECO:0000256" key="5">
    <source>
        <dbReference type="ARBA" id="ARBA00022967"/>
    </source>
</evidence>
<dbReference type="GO" id="GO:0015417">
    <property type="term" value="F:ABC-type polyamine transporter activity"/>
    <property type="evidence" value="ECO:0007669"/>
    <property type="project" value="UniProtKB-EC"/>
</dbReference>
<evidence type="ECO:0000256" key="6">
    <source>
        <dbReference type="ARBA" id="ARBA00023136"/>
    </source>
</evidence>
<dbReference type="eggNOG" id="COG3842">
    <property type="taxonomic scope" value="Bacteria"/>
</dbReference>
<evidence type="ECO:0000256" key="7">
    <source>
        <dbReference type="ARBA" id="ARBA00024722"/>
    </source>
</evidence>
<evidence type="ECO:0000313" key="12">
    <source>
        <dbReference type="Proteomes" id="UP000011841"/>
    </source>
</evidence>
<dbReference type="Gene3D" id="2.40.50.100">
    <property type="match status" value="1"/>
</dbReference>
<dbReference type="SUPFAM" id="SSF50331">
    <property type="entry name" value="MOP-like"/>
    <property type="match status" value="1"/>
</dbReference>
<dbReference type="InterPro" id="IPR050093">
    <property type="entry name" value="ABC_SmlMolc_Importer"/>
</dbReference>
<name>M4Z1S3_9BRAD</name>
<evidence type="ECO:0000256" key="4">
    <source>
        <dbReference type="ARBA" id="ARBA00022840"/>
    </source>
</evidence>
<dbReference type="GO" id="GO:0015847">
    <property type="term" value="P:putrescine transport"/>
    <property type="evidence" value="ECO:0007669"/>
    <property type="project" value="UniProtKB-ARBA"/>
</dbReference>
<dbReference type="InterPro" id="IPR003439">
    <property type="entry name" value="ABC_transporter-like_ATP-bd"/>
</dbReference>
<keyword evidence="3 8" id="KW-0547">Nucleotide-binding</keyword>
<protein>
    <recommendedName>
        <fullName evidence="8">Spermidine/putrescine import ATP-binding protein PotA</fullName>
        <ecNumber evidence="8">7.6.2.11</ecNumber>
    </recommendedName>
</protein>
<dbReference type="HOGENOM" id="CLU_000604_1_1_5"/>